<keyword evidence="3" id="KW-1185">Reference proteome</keyword>
<sequence length="166" mass="18302">MPGLKPNVTEESDDDVVVGNQTMVQCTDEGTLVPSKDGTFVPTSASGTLVELESELGTMDMTQGPRKQLKSTGRCSWTTSTKKEAEIKQGNGMTSPQTLDGPDVTTEEQQRFQSHFQLQLNQAPPQQAQPQEQKPQYHKPFSDGDFEFLKYLSYAGVTAEDEHFGL</sequence>
<evidence type="ECO:0000313" key="2">
    <source>
        <dbReference type="EMBL" id="KAJ8955328.1"/>
    </source>
</evidence>
<dbReference type="AlphaFoldDB" id="A0AAV8YWU1"/>
<dbReference type="EMBL" id="JAPWTK010000038">
    <property type="protein sequence ID" value="KAJ8955328.1"/>
    <property type="molecule type" value="Genomic_DNA"/>
</dbReference>
<proteinExistence type="predicted"/>
<feature type="compositionally biased region" description="Polar residues" evidence="1">
    <location>
        <begin position="70"/>
        <end position="80"/>
    </location>
</feature>
<reference evidence="2" key="1">
    <citation type="journal article" date="2023" name="Insect Mol. Biol.">
        <title>Genome sequencing provides insights into the evolution of gene families encoding plant cell wall-degrading enzymes in longhorned beetles.</title>
        <authorList>
            <person name="Shin N.R."/>
            <person name="Okamura Y."/>
            <person name="Kirsch R."/>
            <person name="Pauchet Y."/>
        </authorList>
    </citation>
    <scope>NUCLEOTIDE SEQUENCE</scope>
    <source>
        <strain evidence="2">AMC_N1</strain>
    </source>
</reference>
<name>A0AAV8YWU1_9CUCU</name>
<evidence type="ECO:0000313" key="3">
    <source>
        <dbReference type="Proteomes" id="UP001162162"/>
    </source>
</evidence>
<feature type="compositionally biased region" description="Low complexity" evidence="1">
    <location>
        <begin position="117"/>
        <end position="134"/>
    </location>
</feature>
<dbReference type="Proteomes" id="UP001162162">
    <property type="component" value="Unassembled WGS sequence"/>
</dbReference>
<protein>
    <submittedName>
        <fullName evidence="2">Uncharacterized protein</fullName>
    </submittedName>
</protein>
<comment type="caution">
    <text evidence="2">The sequence shown here is derived from an EMBL/GenBank/DDBJ whole genome shotgun (WGS) entry which is preliminary data.</text>
</comment>
<organism evidence="2 3">
    <name type="scientific">Aromia moschata</name>
    <dbReference type="NCBI Taxonomy" id="1265417"/>
    <lineage>
        <taxon>Eukaryota</taxon>
        <taxon>Metazoa</taxon>
        <taxon>Ecdysozoa</taxon>
        <taxon>Arthropoda</taxon>
        <taxon>Hexapoda</taxon>
        <taxon>Insecta</taxon>
        <taxon>Pterygota</taxon>
        <taxon>Neoptera</taxon>
        <taxon>Endopterygota</taxon>
        <taxon>Coleoptera</taxon>
        <taxon>Polyphaga</taxon>
        <taxon>Cucujiformia</taxon>
        <taxon>Chrysomeloidea</taxon>
        <taxon>Cerambycidae</taxon>
        <taxon>Cerambycinae</taxon>
        <taxon>Callichromatini</taxon>
        <taxon>Aromia</taxon>
    </lineage>
</organism>
<accession>A0AAV8YWU1</accession>
<evidence type="ECO:0000256" key="1">
    <source>
        <dbReference type="SAM" id="MobiDB-lite"/>
    </source>
</evidence>
<feature type="region of interest" description="Disordered" evidence="1">
    <location>
        <begin position="53"/>
        <end position="142"/>
    </location>
</feature>
<gene>
    <name evidence="2" type="ORF">NQ318_003421</name>
</gene>